<reference evidence="1 2" key="1">
    <citation type="journal article" date="2006" name="Science">
        <title>Phytophthora genome sequences uncover evolutionary origins and mechanisms of pathogenesis.</title>
        <authorList>
            <person name="Tyler B.M."/>
            <person name="Tripathy S."/>
            <person name="Zhang X."/>
            <person name="Dehal P."/>
            <person name="Jiang R.H."/>
            <person name="Aerts A."/>
            <person name="Arredondo F.D."/>
            <person name="Baxter L."/>
            <person name="Bensasson D."/>
            <person name="Beynon J.L."/>
            <person name="Chapman J."/>
            <person name="Damasceno C.M."/>
            <person name="Dorrance A.E."/>
            <person name="Dou D."/>
            <person name="Dickerman A.W."/>
            <person name="Dubchak I.L."/>
            <person name="Garbelotto M."/>
            <person name="Gijzen M."/>
            <person name="Gordon S.G."/>
            <person name="Govers F."/>
            <person name="Grunwald N.J."/>
            <person name="Huang W."/>
            <person name="Ivors K.L."/>
            <person name="Jones R.W."/>
            <person name="Kamoun S."/>
            <person name="Krampis K."/>
            <person name="Lamour K.H."/>
            <person name="Lee M.K."/>
            <person name="McDonald W.H."/>
            <person name="Medina M."/>
            <person name="Meijer H.J."/>
            <person name="Nordberg E.K."/>
            <person name="Maclean D.J."/>
            <person name="Ospina-Giraldo M.D."/>
            <person name="Morris P.F."/>
            <person name="Phuntumart V."/>
            <person name="Putnam N.H."/>
            <person name="Rash S."/>
            <person name="Rose J.K."/>
            <person name="Sakihama Y."/>
            <person name="Salamov A.A."/>
            <person name="Savidor A."/>
            <person name="Scheuring C.F."/>
            <person name="Smith B.M."/>
            <person name="Sobral B.W."/>
            <person name="Terry A."/>
            <person name="Torto-Alalibo T.A."/>
            <person name="Win J."/>
            <person name="Xu Z."/>
            <person name="Zhang H."/>
            <person name="Grigoriev I.V."/>
            <person name="Rokhsar D.S."/>
            <person name="Boore J.L."/>
        </authorList>
    </citation>
    <scope>NUCLEOTIDE SEQUENCE [LARGE SCALE GENOMIC DNA]</scope>
    <source>
        <strain evidence="1 2">P6497</strain>
    </source>
</reference>
<dbReference type="Proteomes" id="UP000002640">
    <property type="component" value="Unassembled WGS sequence"/>
</dbReference>
<proteinExistence type="predicted"/>
<evidence type="ECO:0000313" key="2">
    <source>
        <dbReference type="Proteomes" id="UP000002640"/>
    </source>
</evidence>
<dbReference type="Gene3D" id="2.130.10.10">
    <property type="entry name" value="YVTN repeat-like/Quinoprotein amine dehydrogenase"/>
    <property type="match status" value="1"/>
</dbReference>
<name>G4YIC5_PHYSP</name>
<protein>
    <submittedName>
        <fullName evidence="1">Uncharacterized protein</fullName>
    </submittedName>
</protein>
<evidence type="ECO:0000313" key="1">
    <source>
        <dbReference type="EMBL" id="EGZ27508.1"/>
    </source>
</evidence>
<dbReference type="GeneID" id="20643066"/>
<dbReference type="RefSeq" id="XP_009514783.1">
    <property type="nucleotide sequence ID" value="XM_009516488.1"/>
</dbReference>
<dbReference type="AlphaFoldDB" id="G4YIC5"/>
<sequence length="241" mass="27022">MQREADPVRVEDDVTLALRGERIPLRNAVSSAYNRPRQELLVATPAALFLYGKMLTAGGDLLATLSAEENAYFQFVVYLPWLDAYSVIVSHASGKVDHRIVSSDLKTSLTSHTLLDQGGQFYTALANPYRRELITADTDGGIRVWALRVIATAHNDGGFKGVLRVHTAANSQTKKPYYRHLRMSFDGNKIFAATTTKVYVFDAASCHRLPCCLREDRRTIFSIDCGNRDNSVYIVFRMNLR</sequence>
<organism evidence="1 2">
    <name type="scientific">Phytophthora sojae (strain P6497)</name>
    <name type="common">Soybean stem and root rot agent</name>
    <name type="synonym">Phytophthora megasperma f. sp. glycines</name>
    <dbReference type="NCBI Taxonomy" id="1094619"/>
    <lineage>
        <taxon>Eukaryota</taxon>
        <taxon>Sar</taxon>
        <taxon>Stramenopiles</taxon>
        <taxon>Oomycota</taxon>
        <taxon>Peronosporomycetes</taxon>
        <taxon>Peronosporales</taxon>
        <taxon>Peronosporaceae</taxon>
        <taxon>Phytophthora</taxon>
    </lineage>
</organism>
<dbReference type="InterPro" id="IPR015943">
    <property type="entry name" value="WD40/YVTN_repeat-like_dom_sf"/>
</dbReference>
<dbReference type="OMA" id="AEENAHY"/>
<dbReference type="SUPFAM" id="SSF50998">
    <property type="entry name" value="Quinoprotein alcohol dehydrogenase-like"/>
    <property type="match status" value="1"/>
</dbReference>
<dbReference type="EMBL" id="JH159151">
    <property type="protein sequence ID" value="EGZ27508.1"/>
    <property type="molecule type" value="Genomic_DNA"/>
</dbReference>
<gene>
    <name evidence="1" type="ORF">PHYSODRAFT_308740</name>
</gene>
<keyword evidence="2" id="KW-1185">Reference proteome</keyword>
<dbReference type="InParanoid" id="G4YIC5"/>
<dbReference type="KEGG" id="psoj:PHYSODRAFT_308740"/>
<dbReference type="InterPro" id="IPR011047">
    <property type="entry name" value="Quinoprotein_ADH-like_sf"/>
</dbReference>
<accession>G4YIC5</accession>